<evidence type="ECO:0000259" key="3">
    <source>
        <dbReference type="Pfam" id="PF24008"/>
    </source>
</evidence>
<dbReference type="InterPro" id="IPR055746">
    <property type="entry name" value="DUF7322"/>
</dbReference>
<dbReference type="Proteomes" id="UP000199199">
    <property type="component" value="Unassembled WGS sequence"/>
</dbReference>
<accession>A0A1I6S403</accession>
<protein>
    <recommendedName>
        <fullName evidence="3">DUF7322 domain-containing protein</fullName>
    </recommendedName>
</protein>
<evidence type="ECO:0000256" key="1">
    <source>
        <dbReference type="SAM" id="MobiDB-lite"/>
    </source>
</evidence>
<proteinExistence type="predicted"/>
<feature type="transmembrane region" description="Helical" evidence="2">
    <location>
        <begin position="66"/>
        <end position="86"/>
    </location>
</feature>
<dbReference type="EMBL" id="FOZS01000002">
    <property type="protein sequence ID" value="SFS71681.1"/>
    <property type="molecule type" value="Genomic_DNA"/>
</dbReference>
<feature type="domain" description="DUF7322" evidence="3">
    <location>
        <begin position="56"/>
        <end position="116"/>
    </location>
</feature>
<evidence type="ECO:0000256" key="2">
    <source>
        <dbReference type="SAM" id="Phobius"/>
    </source>
</evidence>
<keyword evidence="2" id="KW-0472">Membrane</keyword>
<dbReference type="RefSeq" id="WP_092904874.1">
    <property type="nucleotide sequence ID" value="NZ_FOZS01000002.1"/>
</dbReference>
<gene>
    <name evidence="4" type="ORF">SAMN04488556_2411</name>
</gene>
<sequence>MADRSDLEPEEYDPEAEFADPESDAITIPDVQPEEPEEKTVTPPKISTPEVTVAETDVPEPILQHFWILVLVLNAALLAVSLGSMLVLFEGMLTTGGTLAVGGFVLLGLALRRYRTLQSLEGSDPTPTADP</sequence>
<keyword evidence="2" id="KW-1133">Transmembrane helix</keyword>
<feature type="region of interest" description="Disordered" evidence="1">
    <location>
        <begin position="1"/>
        <end position="47"/>
    </location>
</feature>
<dbReference type="AlphaFoldDB" id="A0A1I6S403"/>
<feature type="compositionally biased region" description="Acidic residues" evidence="1">
    <location>
        <begin position="8"/>
        <end position="23"/>
    </location>
</feature>
<reference evidence="5" key="1">
    <citation type="submission" date="2016-10" db="EMBL/GenBank/DDBJ databases">
        <authorList>
            <person name="Varghese N."/>
            <person name="Submissions S."/>
        </authorList>
    </citation>
    <scope>NUCLEOTIDE SEQUENCE [LARGE SCALE GENOMIC DNA]</scope>
    <source>
        <strain evidence="5">DSM 22427</strain>
    </source>
</reference>
<organism evidence="4 5">
    <name type="scientific">Halostagnicola kamekurae</name>
    <dbReference type="NCBI Taxonomy" id="619731"/>
    <lineage>
        <taxon>Archaea</taxon>
        <taxon>Methanobacteriati</taxon>
        <taxon>Methanobacteriota</taxon>
        <taxon>Stenosarchaea group</taxon>
        <taxon>Halobacteria</taxon>
        <taxon>Halobacteriales</taxon>
        <taxon>Natrialbaceae</taxon>
        <taxon>Halostagnicola</taxon>
    </lineage>
</organism>
<feature type="transmembrane region" description="Helical" evidence="2">
    <location>
        <begin position="92"/>
        <end position="111"/>
    </location>
</feature>
<dbReference type="OrthoDB" id="330633at2157"/>
<dbReference type="Pfam" id="PF24008">
    <property type="entry name" value="DUF7322"/>
    <property type="match status" value="1"/>
</dbReference>
<evidence type="ECO:0000313" key="5">
    <source>
        <dbReference type="Proteomes" id="UP000199199"/>
    </source>
</evidence>
<evidence type="ECO:0000313" key="4">
    <source>
        <dbReference type="EMBL" id="SFS71681.1"/>
    </source>
</evidence>
<name>A0A1I6S403_9EURY</name>
<keyword evidence="5" id="KW-1185">Reference proteome</keyword>
<keyword evidence="2" id="KW-0812">Transmembrane</keyword>